<dbReference type="PANTHER" id="PTHR23235">
    <property type="entry name" value="KRUEPPEL-LIKE TRANSCRIPTION FACTOR"/>
    <property type="match status" value="1"/>
</dbReference>
<dbReference type="AlphaFoldDB" id="A0A7L3H3J4"/>
<dbReference type="SUPFAM" id="SSF57667">
    <property type="entry name" value="beta-beta-alpha zinc fingers"/>
    <property type="match status" value="2"/>
</dbReference>
<feature type="domain" description="C2H2-type" evidence="6">
    <location>
        <begin position="110"/>
        <end position="137"/>
    </location>
</feature>
<evidence type="ECO:0000256" key="3">
    <source>
        <dbReference type="ARBA" id="ARBA00022771"/>
    </source>
</evidence>
<feature type="non-terminal residue" evidence="7">
    <location>
        <position position="179"/>
    </location>
</feature>
<evidence type="ECO:0000256" key="4">
    <source>
        <dbReference type="ARBA" id="ARBA00022833"/>
    </source>
</evidence>
<sequence length="179" mass="19952">LNANDLTHLRVQVVDEEGDQPHQEGKRLRRVACTCPNCKEGGGRYVKFSKQHICHIPGCGKVYGKTSHLRAHLRWHSGERPFVCNWMFCGKRFTRFLNVFFSSLTGEKKFVCPECSKRFMRSDHLAKHIKTHQNKKGIHSSSTVLASVEATSDDTLITAGGTTLILANIQQGSVSGIGT</sequence>
<dbReference type="Proteomes" id="UP000566314">
    <property type="component" value="Unassembled WGS sequence"/>
</dbReference>
<proteinExistence type="predicted"/>
<dbReference type="FunFam" id="3.30.160.60:FF:000077">
    <property type="entry name" value="Sp8 transcription factor"/>
    <property type="match status" value="1"/>
</dbReference>
<keyword evidence="1" id="KW-0479">Metal-binding</keyword>
<dbReference type="OrthoDB" id="6365676at2759"/>
<keyword evidence="8" id="KW-1185">Reference proteome</keyword>
<evidence type="ECO:0000259" key="6">
    <source>
        <dbReference type="PROSITE" id="PS50157"/>
    </source>
</evidence>
<dbReference type="GO" id="GO:0000978">
    <property type="term" value="F:RNA polymerase II cis-regulatory region sequence-specific DNA binding"/>
    <property type="evidence" value="ECO:0007669"/>
    <property type="project" value="TreeGrafter"/>
</dbReference>
<keyword evidence="3 5" id="KW-0863">Zinc-finger</keyword>
<dbReference type="EMBL" id="VZTT01017726">
    <property type="protein sequence ID" value="NXT98800.1"/>
    <property type="molecule type" value="Genomic_DNA"/>
</dbReference>
<dbReference type="PROSITE" id="PS50157">
    <property type="entry name" value="ZINC_FINGER_C2H2_2"/>
    <property type="match status" value="2"/>
</dbReference>
<dbReference type="FunFam" id="3.30.160.60:FF:000026">
    <property type="entry name" value="Transcription factor Sp3"/>
    <property type="match status" value="1"/>
</dbReference>
<dbReference type="GO" id="GO:0008270">
    <property type="term" value="F:zinc ion binding"/>
    <property type="evidence" value="ECO:0007669"/>
    <property type="project" value="UniProtKB-KW"/>
</dbReference>
<dbReference type="InterPro" id="IPR036236">
    <property type="entry name" value="Znf_C2H2_sf"/>
</dbReference>
<accession>A0A7L3H3J4</accession>
<keyword evidence="2" id="KW-0677">Repeat</keyword>
<dbReference type="GO" id="GO:0000981">
    <property type="term" value="F:DNA-binding transcription factor activity, RNA polymerase II-specific"/>
    <property type="evidence" value="ECO:0007669"/>
    <property type="project" value="TreeGrafter"/>
</dbReference>
<evidence type="ECO:0000256" key="5">
    <source>
        <dbReference type="PROSITE-ProRule" id="PRU00042"/>
    </source>
</evidence>
<organism evidence="7 8">
    <name type="scientific">Buphagus erythrorhynchus</name>
    <name type="common">red-billed oxpecker</name>
    <dbReference type="NCBI Taxonomy" id="245048"/>
    <lineage>
        <taxon>Eukaryota</taxon>
        <taxon>Metazoa</taxon>
        <taxon>Chordata</taxon>
        <taxon>Craniata</taxon>
        <taxon>Vertebrata</taxon>
        <taxon>Euteleostomi</taxon>
        <taxon>Archelosauria</taxon>
        <taxon>Archosauria</taxon>
        <taxon>Dinosauria</taxon>
        <taxon>Saurischia</taxon>
        <taxon>Theropoda</taxon>
        <taxon>Coelurosauria</taxon>
        <taxon>Aves</taxon>
        <taxon>Neognathae</taxon>
        <taxon>Neoaves</taxon>
        <taxon>Telluraves</taxon>
        <taxon>Australaves</taxon>
        <taxon>Passeriformes</taxon>
        <taxon>Sturnidae</taxon>
        <taxon>Buphagus</taxon>
    </lineage>
</organism>
<name>A0A7L3H3J4_9PASS</name>
<dbReference type="InterPro" id="IPR013087">
    <property type="entry name" value="Znf_C2H2_type"/>
</dbReference>
<reference evidence="7 8" key="1">
    <citation type="submission" date="2019-09" db="EMBL/GenBank/DDBJ databases">
        <title>Bird 10,000 Genomes (B10K) Project - Family phase.</title>
        <authorList>
            <person name="Zhang G."/>
        </authorList>
    </citation>
    <scope>NUCLEOTIDE SEQUENCE [LARGE SCALE GENOMIC DNA]</scope>
    <source>
        <strain evidence="7">B10K-DU-012-02</strain>
    </source>
</reference>
<dbReference type="PANTHER" id="PTHR23235:SF3">
    <property type="entry name" value="TRANSCRIPTION FACTOR SP3"/>
    <property type="match status" value="1"/>
</dbReference>
<feature type="domain" description="C2H2-type" evidence="6">
    <location>
        <begin position="52"/>
        <end position="81"/>
    </location>
</feature>
<evidence type="ECO:0000256" key="2">
    <source>
        <dbReference type="ARBA" id="ARBA00022737"/>
    </source>
</evidence>
<dbReference type="Pfam" id="PF00096">
    <property type="entry name" value="zf-C2H2"/>
    <property type="match status" value="2"/>
</dbReference>
<keyword evidence="4" id="KW-0862">Zinc</keyword>
<evidence type="ECO:0000313" key="8">
    <source>
        <dbReference type="Proteomes" id="UP000566314"/>
    </source>
</evidence>
<dbReference type="PROSITE" id="PS00028">
    <property type="entry name" value="ZINC_FINGER_C2H2_1"/>
    <property type="match status" value="2"/>
</dbReference>
<protein>
    <submittedName>
        <fullName evidence="7">SP3 factor</fullName>
    </submittedName>
</protein>
<gene>
    <name evidence="7" type="primary">Sp3_1</name>
    <name evidence="7" type="ORF">BUPERY_R01053</name>
</gene>
<evidence type="ECO:0000313" key="7">
    <source>
        <dbReference type="EMBL" id="NXT98800.1"/>
    </source>
</evidence>
<evidence type="ECO:0000256" key="1">
    <source>
        <dbReference type="ARBA" id="ARBA00022723"/>
    </source>
</evidence>
<dbReference type="SMART" id="SM00355">
    <property type="entry name" value="ZnF_C2H2"/>
    <property type="match status" value="2"/>
</dbReference>
<comment type="caution">
    <text evidence="7">The sequence shown here is derived from an EMBL/GenBank/DDBJ whole genome shotgun (WGS) entry which is preliminary data.</text>
</comment>
<dbReference type="Gene3D" id="3.30.160.60">
    <property type="entry name" value="Classic Zinc Finger"/>
    <property type="match status" value="3"/>
</dbReference>
<feature type="non-terminal residue" evidence="7">
    <location>
        <position position="1"/>
    </location>
</feature>